<dbReference type="Proteomes" id="UP001163846">
    <property type="component" value="Unassembled WGS sequence"/>
</dbReference>
<keyword evidence="3" id="KW-0285">Flavoprotein</keyword>
<accession>A0AA38UM27</accession>
<dbReference type="Pfam" id="PF00743">
    <property type="entry name" value="FMO-like"/>
    <property type="match status" value="1"/>
</dbReference>
<comment type="caution">
    <text evidence="8">The sequence shown here is derived from an EMBL/GenBank/DDBJ whole genome shotgun (WGS) entry which is preliminary data.</text>
</comment>
<keyword evidence="4" id="KW-0274">FAD</keyword>
<name>A0AA38UM27_9AGAR</name>
<keyword evidence="9" id="KW-1185">Reference proteome</keyword>
<reference evidence="8" key="1">
    <citation type="submission" date="2022-08" db="EMBL/GenBank/DDBJ databases">
        <authorList>
            <consortium name="DOE Joint Genome Institute"/>
            <person name="Min B."/>
            <person name="Riley R."/>
            <person name="Sierra-Patev S."/>
            <person name="Naranjo-Ortiz M."/>
            <person name="Looney B."/>
            <person name="Konkel Z."/>
            <person name="Slot J.C."/>
            <person name="Sakamoto Y."/>
            <person name="Steenwyk J.L."/>
            <person name="Rokas A."/>
            <person name="Carro J."/>
            <person name="Camarero S."/>
            <person name="Ferreira P."/>
            <person name="Molpeceres G."/>
            <person name="Ruiz-Duenas F.J."/>
            <person name="Serrano A."/>
            <person name="Henrissat B."/>
            <person name="Drula E."/>
            <person name="Hughes K.W."/>
            <person name="Mata J.L."/>
            <person name="Ishikawa N.K."/>
            <person name="Vargas-Isla R."/>
            <person name="Ushijima S."/>
            <person name="Smith C.A."/>
            <person name="Ahrendt S."/>
            <person name="Andreopoulos W."/>
            <person name="He G."/>
            <person name="Labutti K."/>
            <person name="Lipzen A."/>
            <person name="Ng V."/>
            <person name="Sandor L."/>
            <person name="Barry K."/>
            <person name="Martinez A.T."/>
            <person name="Xiao Y."/>
            <person name="Gibbons J.G."/>
            <person name="Terashima K."/>
            <person name="Hibbett D.S."/>
            <person name="Grigoriev I.V."/>
        </authorList>
    </citation>
    <scope>NUCLEOTIDE SEQUENCE</scope>
    <source>
        <strain evidence="8">TFB9207</strain>
    </source>
</reference>
<comment type="similarity">
    <text evidence="2">Belongs to the FAD-binding monooxygenase family.</text>
</comment>
<proteinExistence type="inferred from homology"/>
<evidence type="ECO:0000313" key="9">
    <source>
        <dbReference type="Proteomes" id="UP001163846"/>
    </source>
</evidence>
<dbReference type="GO" id="GO:0050661">
    <property type="term" value="F:NADP binding"/>
    <property type="evidence" value="ECO:0007669"/>
    <property type="project" value="InterPro"/>
</dbReference>
<keyword evidence="7 8" id="KW-0503">Monooxygenase</keyword>
<evidence type="ECO:0000256" key="1">
    <source>
        <dbReference type="ARBA" id="ARBA00001974"/>
    </source>
</evidence>
<dbReference type="GO" id="GO:0050660">
    <property type="term" value="F:flavin adenine dinucleotide binding"/>
    <property type="evidence" value="ECO:0007669"/>
    <property type="project" value="InterPro"/>
</dbReference>
<evidence type="ECO:0000256" key="7">
    <source>
        <dbReference type="ARBA" id="ARBA00023033"/>
    </source>
</evidence>
<dbReference type="Gene3D" id="3.50.50.60">
    <property type="entry name" value="FAD/NAD(P)-binding domain"/>
    <property type="match status" value="2"/>
</dbReference>
<dbReference type="InterPro" id="IPR020946">
    <property type="entry name" value="Flavin_mOase-like"/>
</dbReference>
<dbReference type="InterPro" id="IPR036188">
    <property type="entry name" value="FAD/NAD-bd_sf"/>
</dbReference>
<dbReference type="PANTHER" id="PTHR43098:SF3">
    <property type="entry name" value="L-ORNITHINE N(5)-MONOOXYGENASE-RELATED"/>
    <property type="match status" value="1"/>
</dbReference>
<organism evidence="8 9">
    <name type="scientific">Lentinula raphanica</name>
    <dbReference type="NCBI Taxonomy" id="153919"/>
    <lineage>
        <taxon>Eukaryota</taxon>
        <taxon>Fungi</taxon>
        <taxon>Dikarya</taxon>
        <taxon>Basidiomycota</taxon>
        <taxon>Agaricomycotina</taxon>
        <taxon>Agaricomycetes</taxon>
        <taxon>Agaricomycetidae</taxon>
        <taxon>Agaricales</taxon>
        <taxon>Marasmiineae</taxon>
        <taxon>Omphalotaceae</taxon>
        <taxon>Lentinula</taxon>
    </lineage>
</organism>
<comment type="cofactor">
    <cofactor evidence="1">
        <name>FAD</name>
        <dbReference type="ChEBI" id="CHEBI:57692"/>
    </cofactor>
</comment>
<evidence type="ECO:0000256" key="5">
    <source>
        <dbReference type="ARBA" id="ARBA00022857"/>
    </source>
</evidence>
<evidence type="ECO:0000256" key="2">
    <source>
        <dbReference type="ARBA" id="ARBA00010139"/>
    </source>
</evidence>
<evidence type="ECO:0000256" key="6">
    <source>
        <dbReference type="ARBA" id="ARBA00023002"/>
    </source>
</evidence>
<dbReference type="SUPFAM" id="SSF51905">
    <property type="entry name" value="FAD/NAD(P)-binding domain"/>
    <property type="match status" value="2"/>
</dbReference>
<dbReference type="EMBL" id="MU805970">
    <property type="protein sequence ID" value="KAJ3843662.1"/>
    <property type="molecule type" value="Genomic_DNA"/>
</dbReference>
<protein>
    <submittedName>
        <fullName evidence="8">Cyclohexanone monooxygenase</fullName>
    </submittedName>
</protein>
<dbReference type="PANTHER" id="PTHR43098">
    <property type="entry name" value="L-ORNITHINE N(5)-MONOOXYGENASE-RELATED"/>
    <property type="match status" value="1"/>
</dbReference>
<dbReference type="AlphaFoldDB" id="A0AA38UM27"/>
<dbReference type="GO" id="GO:0004499">
    <property type="term" value="F:N,N-dimethylaniline monooxygenase activity"/>
    <property type="evidence" value="ECO:0007669"/>
    <property type="project" value="InterPro"/>
</dbReference>
<gene>
    <name evidence="8" type="ORF">F5878DRAFT_604093</name>
</gene>
<evidence type="ECO:0000256" key="3">
    <source>
        <dbReference type="ARBA" id="ARBA00022630"/>
    </source>
</evidence>
<dbReference type="InterPro" id="IPR050775">
    <property type="entry name" value="FAD-binding_Monooxygenases"/>
</dbReference>
<keyword evidence="5" id="KW-0521">NADP</keyword>
<evidence type="ECO:0000313" key="8">
    <source>
        <dbReference type="EMBL" id="KAJ3843662.1"/>
    </source>
</evidence>
<sequence>MASPELELELDVLCVGAGFAGIYELYHLRQLGYSVKVFEAAEDIGGVWWHNCYPGARVDSIVPVYEFSDENLWKDWSWTEKYPHWKELRRYFQYVDEKLDVRKDIVFNRRVTSAIWDAEKDRWVITSQDGLVVSARFFLLCVGNNSKIYIPDIPGLDSFRGACHHTARWPQSGLSLEGKRVAVIGTGASGVQVVQDVGPRASQLTVFQRTPNIAFPMRQRSIDQETSKKMKDGLYSIVYRRRRQTLGGHAYDLFPKNWSDATEDERLIFYEHLWNNAGGLELVAANYQDIRLNQKANDELYDFWRSKVLQRVHNHRFQEILAPKTPPHPVGAKRPSLEISYFETFNFPHVDLVDLTQTSITKVTANSILTSDGQEREFDVIVLATGFDAMSGGIAQIDIQGTDGVSLRDKWTKSVRTYLGMMSAHFPNMFFLYGPGAPTALSNGPSCIEMQGEWINACIKDMTDKGYTRLEPLPEAEEEWQKIVSESVSNALFDASTSVFLGRNIPGKVSEPLLYFGGMPRYAEMCWKKKDNGYEGFSLTSLKNQSNGIGSV</sequence>
<evidence type="ECO:0000256" key="4">
    <source>
        <dbReference type="ARBA" id="ARBA00022827"/>
    </source>
</evidence>
<keyword evidence="6" id="KW-0560">Oxidoreductase</keyword>